<sequence>MGKGKKQTTSGQAYKALKGEKRIDFEARLNGYGQARLRAFKSRLSSEKMLEKLP</sequence>
<evidence type="ECO:0000313" key="2">
    <source>
        <dbReference type="Proteomes" id="UP000634668"/>
    </source>
</evidence>
<comment type="caution">
    <text evidence="1">The sequence shown here is derived from an EMBL/GenBank/DDBJ whole genome shotgun (WGS) entry which is preliminary data.</text>
</comment>
<protein>
    <submittedName>
        <fullName evidence="1">Uncharacterized protein</fullName>
    </submittedName>
</protein>
<keyword evidence="2" id="KW-1185">Reference proteome</keyword>
<reference evidence="1" key="1">
    <citation type="journal article" date="2014" name="Int. J. Syst. Evol. Microbiol.">
        <title>Complete genome sequence of Corynebacterium casei LMG S-19264T (=DSM 44701T), isolated from a smear-ripened cheese.</title>
        <authorList>
            <consortium name="US DOE Joint Genome Institute (JGI-PGF)"/>
            <person name="Walter F."/>
            <person name="Albersmeier A."/>
            <person name="Kalinowski J."/>
            <person name="Ruckert C."/>
        </authorList>
    </citation>
    <scope>NUCLEOTIDE SEQUENCE</scope>
    <source>
        <strain evidence="1">KCTC 12113</strain>
    </source>
</reference>
<dbReference type="EMBL" id="BMWP01000008">
    <property type="protein sequence ID" value="GGW30745.1"/>
    <property type="molecule type" value="Genomic_DNA"/>
</dbReference>
<organism evidence="1 2">
    <name type="scientific">Arenibacter certesii</name>
    <dbReference type="NCBI Taxonomy" id="228955"/>
    <lineage>
        <taxon>Bacteria</taxon>
        <taxon>Pseudomonadati</taxon>
        <taxon>Bacteroidota</taxon>
        <taxon>Flavobacteriia</taxon>
        <taxon>Flavobacteriales</taxon>
        <taxon>Flavobacteriaceae</taxon>
        <taxon>Arenibacter</taxon>
    </lineage>
</organism>
<gene>
    <name evidence="1" type="ORF">GCM10007383_14960</name>
</gene>
<dbReference type="AlphaFoldDB" id="A0A918ISZ8"/>
<reference evidence="1" key="2">
    <citation type="submission" date="2020-09" db="EMBL/GenBank/DDBJ databases">
        <authorList>
            <person name="Sun Q."/>
            <person name="Kim S."/>
        </authorList>
    </citation>
    <scope>NUCLEOTIDE SEQUENCE</scope>
    <source>
        <strain evidence="1">KCTC 12113</strain>
    </source>
</reference>
<dbReference type="RefSeq" id="WP_157373811.1">
    <property type="nucleotide sequence ID" value="NZ_BMWP01000008.1"/>
</dbReference>
<name>A0A918ISZ8_9FLAO</name>
<dbReference type="Proteomes" id="UP000634668">
    <property type="component" value="Unassembled WGS sequence"/>
</dbReference>
<evidence type="ECO:0000313" key="1">
    <source>
        <dbReference type="EMBL" id="GGW30745.1"/>
    </source>
</evidence>
<accession>A0A918ISZ8</accession>
<proteinExistence type="predicted"/>